<evidence type="ECO:0000313" key="11">
    <source>
        <dbReference type="EMBL" id="SDH58287.1"/>
    </source>
</evidence>
<evidence type="ECO:0000256" key="8">
    <source>
        <dbReference type="SAM" id="Phobius"/>
    </source>
</evidence>
<sequence length="547" mass="61183">MLSTLLSRIPRLKLSLPSLAIIVAVYFATVMNYPVIAKIFQLSQSVPHIWFPYTAPALLFFCFLIIFAILAIPYLFKPLIAFIVLTSASALYAAVNFHTLFDSAMMENVFETNASEASSYLSVTSVLYLLLFGVIPTLFIFWVKVVPQKSWARAVITRAALVLVGVAGILMIAATSYKDYASVGRNNKYLNKMITPAHLYYAVRYLDKTYFTPQLAYKPQGTDAKLLPTQNGKPTLMVVVLGETARAMNFAYNGYERDTNPYTKDLGLISFQHVSSCGTYTALSVPCMFSNLNRDNYNARRAQAQDNALNIIQHAGVDILWVDNDGGDKGVAKKLPYVAIDGKLRDQQCNGTTCFDAVMLNQAKQFIAKDNNSKLLVLHTIGSHGPTYWQRYPNQDGLFTPACNRADIEKCSDKEITNVYDNTLVYTDYVLAKVVDELKSYSDQYNVAMMYISDHGESLGEKGLYLHGTPYAIAPTEQTHVPWLMWLPNQYAQQKGLDTQCIGQEASRNQYSHDNLFHSLIGFYGVETSVKDNAMDVTQNCRLTVNS</sequence>
<dbReference type="Pfam" id="PF00884">
    <property type="entry name" value="Sulfatase"/>
    <property type="match status" value="1"/>
</dbReference>
<evidence type="ECO:0000313" key="12">
    <source>
        <dbReference type="Proteomes" id="UP000198854"/>
    </source>
</evidence>
<keyword evidence="4 11" id="KW-0808">Transferase</keyword>
<feature type="transmembrane region" description="Helical" evidence="8">
    <location>
        <begin position="120"/>
        <end position="143"/>
    </location>
</feature>
<dbReference type="GO" id="GO:0009244">
    <property type="term" value="P:lipopolysaccharide core region biosynthetic process"/>
    <property type="evidence" value="ECO:0007669"/>
    <property type="project" value="TreeGrafter"/>
</dbReference>
<dbReference type="GO" id="GO:0016776">
    <property type="term" value="F:phosphotransferase activity, phosphate group as acceptor"/>
    <property type="evidence" value="ECO:0007669"/>
    <property type="project" value="TreeGrafter"/>
</dbReference>
<feature type="transmembrane region" description="Helical" evidence="8">
    <location>
        <begin position="12"/>
        <end position="30"/>
    </location>
</feature>
<feature type="domain" description="Phosphoethanolamine transferase N-terminal" evidence="10">
    <location>
        <begin position="59"/>
        <end position="208"/>
    </location>
</feature>
<gene>
    <name evidence="11" type="ORF">SAMN04488136_12046</name>
</gene>
<dbReference type="InterPro" id="IPR012549">
    <property type="entry name" value="EptA-like_N"/>
</dbReference>
<dbReference type="InterPro" id="IPR017850">
    <property type="entry name" value="Alkaline_phosphatase_core_sf"/>
</dbReference>
<keyword evidence="7 8" id="KW-0472">Membrane</keyword>
<organism evidence="11 12">
    <name type="scientific">Vibrio xiamenensis</name>
    <dbReference type="NCBI Taxonomy" id="861298"/>
    <lineage>
        <taxon>Bacteria</taxon>
        <taxon>Pseudomonadati</taxon>
        <taxon>Pseudomonadota</taxon>
        <taxon>Gammaproteobacteria</taxon>
        <taxon>Vibrionales</taxon>
        <taxon>Vibrionaceae</taxon>
        <taxon>Vibrio</taxon>
    </lineage>
</organism>
<proteinExistence type="predicted"/>
<dbReference type="PANTHER" id="PTHR30443:SF0">
    <property type="entry name" value="PHOSPHOETHANOLAMINE TRANSFERASE EPTA"/>
    <property type="match status" value="1"/>
</dbReference>
<evidence type="ECO:0000256" key="4">
    <source>
        <dbReference type="ARBA" id="ARBA00022679"/>
    </source>
</evidence>
<dbReference type="STRING" id="861298.SAMN04488136_12046"/>
<evidence type="ECO:0000259" key="10">
    <source>
        <dbReference type="Pfam" id="PF08019"/>
    </source>
</evidence>
<dbReference type="InterPro" id="IPR040423">
    <property type="entry name" value="PEA_transferase"/>
</dbReference>
<keyword evidence="12" id="KW-1185">Reference proteome</keyword>
<keyword evidence="6 8" id="KW-1133">Transmembrane helix</keyword>
<evidence type="ECO:0000256" key="3">
    <source>
        <dbReference type="ARBA" id="ARBA00022519"/>
    </source>
</evidence>
<dbReference type="AlphaFoldDB" id="A0A1G8DKT5"/>
<dbReference type="SUPFAM" id="SSF53649">
    <property type="entry name" value="Alkaline phosphatase-like"/>
    <property type="match status" value="1"/>
</dbReference>
<accession>A0A1G8DKT5</accession>
<dbReference type="InterPro" id="IPR058130">
    <property type="entry name" value="PEA_transf_C"/>
</dbReference>
<reference evidence="11 12" key="1">
    <citation type="submission" date="2016-10" db="EMBL/GenBank/DDBJ databases">
        <authorList>
            <person name="de Groot N.N."/>
        </authorList>
    </citation>
    <scope>NUCLEOTIDE SEQUENCE [LARGE SCALE GENOMIC DNA]</scope>
    <source>
        <strain evidence="11 12">CGMCC 1.10228</strain>
    </source>
</reference>
<dbReference type="Proteomes" id="UP000198854">
    <property type="component" value="Unassembled WGS sequence"/>
</dbReference>
<evidence type="ECO:0000256" key="7">
    <source>
        <dbReference type="ARBA" id="ARBA00023136"/>
    </source>
</evidence>
<dbReference type="CDD" id="cd16017">
    <property type="entry name" value="LptA"/>
    <property type="match status" value="1"/>
</dbReference>
<dbReference type="GO" id="GO:0005886">
    <property type="term" value="C:plasma membrane"/>
    <property type="evidence" value="ECO:0007669"/>
    <property type="project" value="UniProtKB-SubCell"/>
</dbReference>
<name>A0A1G8DKT5_9VIBR</name>
<keyword evidence="2" id="KW-1003">Cell membrane</keyword>
<dbReference type="EMBL" id="FNDD01000020">
    <property type="protein sequence ID" value="SDH58287.1"/>
    <property type="molecule type" value="Genomic_DNA"/>
</dbReference>
<evidence type="ECO:0000256" key="6">
    <source>
        <dbReference type="ARBA" id="ARBA00022989"/>
    </source>
</evidence>
<evidence type="ECO:0000256" key="2">
    <source>
        <dbReference type="ARBA" id="ARBA00022475"/>
    </source>
</evidence>
<evidence type="ECO:0000259" key="9">
    <source>
        <dbReference type="Pfam" id="PF00884"/>
    </source>
</evidence>
<keyword evidence="3" id="KW-0997">Cell inner membrane</keyword>
<feature type="transmembrane region" description="Helical" evidence="8">
    <location>
        <begin position="50"/>
        <end position="72"/>
    </location>
</feature>
<evidence type="ECO:0000256" key="5">
    <source>
        <dbReference type="ARBA" id="ARBA00022692"/>
    </source>
</evidence>
<dbReference type="Pfam" id="PF08019">
    <property type="entry name" value="EptA_B_N"/>
    <property type="match status" value="1"/>
</dbReference>
<feature type="transmembrane region" description="Helical" evidence="8">
    <location>
        <begin position="79"/>
        <end position="100"/>
    </location>
</feature>
<dbReference type="RefSeq" id="WP_218122016.1">
    <property type="nucleotide sequence ID" value="NZ_FNDD01000020.1"/>
</dbReference>
<comment type="subcellular location">
    <subcellularLocation>
        <location evidence="1">Cell inner membrane</location>
        <topology evidence="1">Multi-pass membrane protein</topology>
    </subcellularLocation>
</comment>
<dbReference type="NCBIfam" id="NF028537">
    <property type="entry name" value="P_eth_NH2_trans"/>
    <property type="match status" value="1"/>
</dbReference>
<dbReference type="Gene3D" id="3.40.720.10">
    <property type="entry name" value="Alkaline Phosphatase, subunit A"/>
    <property type="match status" value="1"/>
</dbReference>
<protein>
    <submittedName>
        <fullName evidence="11">Lipid A ethanolaminephosphotransferase</fullName>
    </submittedName>
</protein>
<keyword evidence="5 8" id="KW-0812">Transmembrane</keyword>
<evidence type="ECO:0000256" key="1">
    <source>
        <dbReference type="ARBA" id="ARBA00004429"/>
    </source>
</evidence>
<dbReference type="PANTHER" id="PTHR30443">
    <property type="entry name" value="INNER MEMBRANE PROTEIN"/>
    <property type="match status" value="1"/>
</dbReference>
<feature type="transmembrane region" description="Helical" evidence="8">
    <location>
        <begin position="155"/>
        <end position="177"/>
    </location>
</feature>
<dbReference type="InterPro" id="IPR000917">
    <property type="entry name" value="Sulfatase_N"/>
</dbReference>
<feature type="domain" description="Sulfatase N-terminal" evidence="9">
    <location>
        <begin position="237"/>
        <end position="525"/>
    </location>
</feature>